<dbReference type="STRING" id="296218.AWN68_01895"/>
<keyword evidence="1" id="KW-0812">Transmembrane</keyword>
<keyword evidence="1" id="KW-0472">Membrane</keyword>
<reference evidence="2 3" key="1">
    <citation type="submission" date="2016-01" db="EMBL/GenBank/DDBJ databases">
        <title>Genome sequencing of Roseivirga echinicomitans KMM 6058.</title>
        <authorList>
            <person name="Selvaratnam C."/>
            <person name="Thevarajoo S."/>
            <person name="Goh K.M."/>
            <person name="Ee R."/>
            <person name="Chan K.-G."/>
            <person name="Chong C.S."/>
        </authorList>
    </citation>
    <scope>NUCLEOTIDE SEQUENCE [LARGE SCALE GENOMIC DNA]</scope>
    <source>
        <strain evidence="2 3">KMM 6058</strain>
    </source>
</reference>
<evidence type="ECO:0000313" key="2">
    <source>
        <dbReference type="EMBL" id="KYG83579.1"/>
    </source>
</evidence>
<accession>A0A150XXS1</accession>
<sequence length="131" mass="14973">MKSDIENKNFMSGKHWVIVLICIVSSLGVYYGLTNLTESDTKEWASGSRQILIDRCISDSGDMAKKYPEFTNDYCICSSDKIQSSLTQQRYLALSKKPMEEQLKNLLPIFQDCLTEYQSKIKTLEEGSNRP</sequence>
<dbReference type="AlphaFoldDB" id="A0A150XXS1"/>
<proteinExistence type="predicted"/>
<name>A0A150XXS1_9BACT</name>
<dbReference type="RefSeq" id="WP_172796021.1">
    <property type="nucleotide sequence ID" value="NZ_LRDB01000001.1"/>
</dbReference>
<evidence type="ECO:0000313" key="3">
    <source>
        <dbReference type="Proteomes" id="UP000075615"/>
    </source>
</evidence>
<comment type="caution">
    <text evidence="2">The sequence shown here is derived from an EMBL/GenBank/DDBJ whole genome shotgun (WGS) entry which is preliminary data.</text>
</comment>
<keyword evidence="3" id="KW-1185">Reference proteome</keyword>
<organism evidence="2 3">
    <name type="scientific">Roseivirga echinicomitans</name>
    <dbReference type="NCBI Taxonomy" id="296218"/>
    <lineage>
        <taxon>Bacteria</taxon>
        <taxon>Pseudomonadati</taxon>
        <taxon>Bacteroidota</taxon>
        <taxon>Cytophagia</taxon>
        <taxon>Cytophagales</taxon>
        <taxon>Roseivirgaceae</taxon>
        <taxon>Roseivirga</taxon>
    </lineage>
</organism>
<gene>
    <name evidence="2" type="ORF">AWN68_01895</name>
</gene>
<keyword evidence="1" id="KW-1133">Transmembrane helix</keyword>
<evidence type="ECO:0000256" key="1">
    <source>
        <dbReference type="SAM" id="Phobius"/>
    </source>
</evidence>
<protein>
    <submittedName>
        <fullName evidence="2">Uncharacterized protein</fullName>
    </submittedName>
</protein>
<dbReference type="EMBL" id="LRDB01000001">
    <property type="protein sequence ID" value="KYG83579.1"/>
    <property type="molecule type" value="Genomic_DNA"/>
</dbReference>
<dbReference type="Proteomes" id="UP000075615">
    <property type="component" value="Unassembled WGS sequence"/>
</dbReference>
<feature type="transmembrane region" description="Helical" evidence="1">
    <location>
        <begin position="15"/>
        <end position="33"/>
    </location>
</feature>